<feature type="region of interest" description="Disordered" evidence="1">
    <location>
        <begin position="223"/>
        <end position="308"/>
    </location>
</feature>
<name>A0ABM4GQE6_DROKI</name>
<feature type="compositionally biased region" description="Low complexity" evidence="1">
    <location>
        <begin position="255"/>
        <end position="272"/>
    </location>
</feature>
<dbReference type="PANTHER" id="PTHR33273:SF4">
    <property type="entry name" value="ENDONUCLEASE_EXONUCLEASE_PHOSPHATASE DOMAIN-CONTAINING PROTEIN"/>
    <property type="match status" value="1"/>
</dbReference>
<evidence type="ECO:0000256" key="1">
    <source>
        <dbReference type="SAM" id="MobiDB-lite"/>
    </source>
</evidence>
<keyword evidence="3" id="KW-1185">Reference proteome</keyword>
<dbReference type="InterPro" id="IPR036691">
    <property type="entry name" value="Endo/exonu/phosph_ase_sf"/>
</dbReference>
<reference evidence="4" key="1">
    <citation type="submission" date="2025-08" db="UniProtKB">
        <authorList>
            <consortium name="RefSeq"/>
        </authorList>
    </citation>
    <scope>IDENTIFICATION</scope>
    <source>
        <strain evidence="4">14028-0561.14</strain>
        <tissue evidence="4">Whole fly</tissue>
    </source>
</reference>
<feature type="region of interest" description="Disordered" evidence="1">
    <location>
        <begin position="73"/>
        <end position="126"/>
    </location>
</feature>
<proteinExistence type="predicted"/>
<dbReference type="InterPro" id="IPR005135">
    <property type="entry name" value="Endo/exonuclease/phosphatase"/>
</dbReference>
<feature type="compositionally biased region" description="Basic and acidic residues" evidence="1">
    <location>
        <begin position="223"/>
        <end position="235"/>
    </location>
</feature>
<dbReference type="CDD" id="cd09077">
    <property type="entry name" value="R1-I-EN"/>
    <property type="match status" value="1"/>
</dbReference>
<dbReference type="Gene3D" id="4.10.60.10">
    <property type="entry name" value="Zinc finger, CCHC-type"/>
    <property type="match status" value="1"/>
</dbReference>
<organism evidence="3 4">
    <name type="scientific">Drosophila kikkawai</name>
    <name type="common">Fruit fly</name>
    <dbReference type="NCBI Taxonomy" id="30033"/>
    <lineage>
        <taxon>Eukaryota</taxon>
        <taxon>Metazoa</taxon>
        <taxon>Ecdysozoa</taxon>
        <taxon>Arthropoda</taxon>
        <taxon>Hexapoda</taxon>
        <taxon>Insecta</taxon>
        <taxon>Pterygota</taxon>
        <taxon>Neoptera</taxon>
        <taxon>Endopterygota</taxon>
        <taxon>Diptera</taxon>
        <taxon>Brachycera</taxon>
        <taxon>Muscomorpha</taxon>
        <taxon>Ephydroidea</taxon>
        <taxon>Drosophilidae</taxon>
        <taxon>Drosophila</taxon>
        <taxon>Sophophora</taxon>
    </lineage>
</organism>
<evidence type="ECO:0000313" key="3">
    <source>
        <dbReference type="Proteomes" id="UP001652661"/>
    </source>
</evidence>
<feature type="domain" description="CCHC-type" evidence="2">
    <location>
        <begin position="490"/>
        <end position="506"/>
    </location>
</feature>
<evidence type="ECO:0000313" key="4">
    <source>
        <dbReference type="RefSeq" id="XP_070144941.1"/>
    </source>
</evidence>
<accession>A0ABM4GQE6</accession>
<gene>
    <name evidence="4" type="primary">LOC121502330</name>
</gene>
<dbReference type="Gene3D" id="3.60.10.10">
    <property type="entry name" value="Endonuclease/exonuclease/phosphatase"/>
    <property type="match status" value="1"/>
</dbReference>
<dbReference type="InterPro" id="IPR036875">
    <property type="entry name" value="Znf_CCHC_sf"/>
</dbReference>
<feature type="domain" description="CCHC-type" evidence="2">
    <location>
        <begin position="513"/>
        <end position="527"/>
    </location>
</feature>
<dbReference type="SUPFAM" id="SSF56219">
    <property type="entry name" value="DNase I-like"/>
    <property type="match status" value="1"/>
</dbReference>
<dbReference type="InterPro" id="IPR001878">
    <property type="entry name" value="Znf_CCHC"/>
</dbReference>
<dbReference type="RefSeq" id="XP_070144941.1">
    <property type="nucleotide sequence ID" value="XM_070288840.1"/>
</dbReference>
<dbReference type="SUPFAM" id="SSF57756">
    <property type="entry name" value="Retrovirus zinc finger-like domains"/>
    <property type="match status" value="1"/>
</dbReference>
<dbReference type="GeneID" id="121502330"/>
<dbReference type="Proteomes" id="UP001652661">
    <property type="component" value="Unplaced"/>
</dbReference>
<dbReference type="PANTHER" id="PTHR33273">
    <property type="entry name" value="DOMAIN-CONTAINING PROTEIN, PUTATIVE-RELATED"/>
    <property type="match status" value="1"/>
</dbReference>
<evidence type="ECO:0000259" key="2">
    <source>
        <dbReference type="SMART" id="SM00343"/>
    </source>
</evidence>
<dbReference type="SMART" id="SM00343">
    <property type="entry name" value="ZnF_C2HC"/>
    <property type="match status" value="2"/>
</dbReference>
<sequence length="844" mass="91591">MGGYVIYVCSSHNSGNPPVGIPSVRARILEALPNTPTHPVVSVADLAATLGNAPSQKEEKSRGDAAAFRKSSLLAHSPPLVPPSAPERSAVGDPTDSVKRGRDPASPTSGSKGTLPKRSKAAQEEAVVEVEQERTLTRNECVTKLGKLLDELHGLVHEKQVRHINIAMKAMIAEMRKLKTGIEQSAVEPERRSEPESVCCRCSQILPAGKLVENKAQKTAVVPRKDRAVQTDPWRRVSQQDGIAGASHVPRQRRTPLAQATARAAAPAAPRNGAKKARPDAPAMPRVPERRHESVVRPPEPEPVTAGNSWSTVAKKRNQTRRARPDAVVVEAPGKSYSEILALVTRREDRQLTDLGGAVTKVRRMARGNLLLEVARGSTESAESMRDSISRVLGDAAEVRALTEESKVCVFEIRNLDAIATEKEIRTALAEQYQLCDGAVRIRSLRPGYGDSKTAVFSLPCSMAKEVRRLGKVRIGWTICRVREREGPPRCFRCLELGHIAIRCKSLVDKSGIKCGEAGHKAVACKKEPVILPASSGEANVRPGSKSRQAGRGAAQDLLMQTVREVATDVAILSEPYRASVGGEWAKDRSGKAALWLCGDRRLRMSNIQVADGFVRAEVGGYCIYSCYLAPSLPLEVFSGILDDLSSDLRGRPKVIVGGDFNAWAQEWGSVSTNARGRAVLEAFASTDVVLLNDGERHTFVRAGAVSIIDLTFVSGAISQTARWGFCDAYTGSDHEAILCSVGGPERAALRPSKAYRPDTLCTQAFTNALDSMAAEATGGANEMANRIATTLEHACDQSMRQRGSFRRNHRPVFWWSDVIADLRSTCLRARRQLTRARGTSRRA</sequence>
<dbReference type="Pfam" id="PF14529">
    <property type="entry name" value="Exo_endo_phos_2"/>
    <property type="match status" value="1"/>
</dbReference>
<protein>
    <recommendedName>
        <fullName evidence="2">CCHC-type domain-containing protein</fullName>
    </recommendedName>
</protein>